<name>A0A0D9V4Z9_9ORYZ</name>
<accession>A0A0D9V4Z9</accession>
<evidence type="ECO:0000259" key="14">
    <source>
        <dbReference type="PROSITE" id="PS50042"/>
    </source>
</evidence>
<evidence type="ECO:0000256" key="12">
    <source>
        <dbReference type="ARBA" id="ARBA00023303"/>
    </source>
</evidence>
<sequence>MARQSSIGLAILPVTSSGLTARTELLRPVFGAEASPSLGPLVVNPHSCSYRWWQKWLILLVLYTAWSSPFELAMEKSASAALAVTELVVDAFFAVDIAVSFFVAYRDKTTGLLVTDRKKIATRHLKRPYLVLDVLSTLPLQIIYRLVSGRHAGMYGLLNILRLWRLHRVSKLFARLEKDIRFSYLWTRLIKLFCVTLFALHFAACIYLSIASHAKVKEHTWIGSQIHDFEDRSVWFSYTYAVYWSITTLATVGYGDLHATNTKEMLFSIVFMLFNMGLTSYIIGNITNLVVHAAANTFKMRDMVKRTAVFGKTNRLPEAMREQMMASVQLRFKTEEQLDTEVLSELPKAVRSGIAQHMFRGLVESCYMFQGVSDRLVVQLVAEMKAEFFPAKADIILENEAPTDCYIIVSGEVEVLTTLEDGTEKLVMKIGPQGMAGEIGVMFNIPQPFTIRSRRLTQVVRITFGHMVQTVRPNTADGVIVFSNFVQVSDFVEMHCRYVHAFSQLRNLLFFPQYIESLKVKAKETSFVRDHLRNGWSTVLGSATMFNVDESKGPAHKMLPWTEPKRVVIHENFSNKTGKLILLPDSLQELMKLSENKFGKAASGVLTVEGAEIEDIEVVRDGDHLFFSL</sequence>
<comment type="similarity">
    <text evidence="2 13">Belongs to the potassium channel family. Plant (TC 1.A.1.4) subfamily.</text>
</comment>
<dbReference type="Pfam" id="PF00520">
    <property type="entry name" value="Ion_trans"/>
    <property type="match status" value="1"/>
</dbReference>
<keyword evidence="12 13" id="KW-0407">Ion channel</keyword>
<evidence type="ECO:0000256" key="1">
    <source>
        <dbReference type="ARBA" id="ARBA00004141"/>
    </source>
</evidence>
<comment type="domain">
    <text evidence="13">The KHA domain (rich in hydrophobic and acidic residues) present in the C-terminal part is likely to be important for tetramerization.</text>
</comment>
<dbReference type="InterPro" id="IPR000595">
    <property type="entry name" value="cNMP-bd_dom"/>
</dbReference>
<dbReference type="HOGENOM" id="CLU_005746_8_2_1"/>
<dbReference type="InterPro" id="IPR014710">
    <property type="entry name" value="RmlC-like_jellyroll"/>
</dbReference>
<dbReference type="Pfam" id="PF00027">
    <property type="entry name" value="cNMP_binding"/>
    <property type="match status" value="1"/>
</dbReference>
<keyword evidence="8 13" id="KW-0630">Potassium</keyword>
<dbReference type="Proteomes" id="UP000032180">
    <property type="component" value="Chromosome 1"/>
</dbReference>
<dbReference type="PROSITE" id="PS51490">
    <property type="entry name" value="KHA"/>
    <property type="match status" value="1"/>
</dbReference>
<dbReference type="PANTHER" id="PTHR45743:SF27">
    <property type="entry name" value="POTASSIUM CHANNEL KAT3"/>
    <property type="match status" value="1"/>
</dbReference>
<evidence type="ECO:0000256" key="7">
    <source>
        <dbReference type="ARBA" id="ARBA00022882"/>
    </source>
</evidence>
<dbReference type="eggNOG" id="KOG0498">
    <property type="taxonomic scope" value="Eukaryota"/>
</dbReference>
<protein>
    <recommendedName>
        <fullName evidence="13">Potassium channel</fullName>
    </recommendedName>
</protein>
<comment type="subunit">
    <text evidence="13">The potassium channel is composed of a homo- or heterotetrameric complex of pore-forming subunits.</text>
</comment>
<keyword evidence="7 13" id="KW-0851">Voltage-gated channel</keyword>
<comment type="domain">
    <text evidence="13">The segment S4 is probably the voltage-sensor and is characterized by a series of positively charged amino acids. The pore-forming region H5 is enclosed by the transmembrane segments S5 and S6 in the Shaker-type (1P/6TM) and contains the GYGD signature motif which seems to be involved in potassium selectivity.</text>
</comment>
<dbReference type="STRING" id="77586.A0A0D9V4Z9"/>
<dbReference type="EnsemblPlants" id="LPERR01G24870.1">
    <property type="protein sequence ID" value="LPERR01G24870.1"/>
    <property type="gene ID" value="LPERR01G24870"/>
</dbReference>
<evidence type="ECO:0000256" key="6">
    <source>
        <dbReference type="ARBA" id="ARBA00022826"/>
    </source>
</evidence>
<keyword evidence="6 13" id="KW-0631">Potassium channel</keyword>
<dbReference type="PROSITE" id="PS50042">
    <property type="entry name" value="CNMP_BINDING_3"/>
    <property type="match status" value="1"/>
</dbReference>
<evidence type="ECO:0000256" key="2">
    <source>
        <dbReference type="ARBA" id="ARBA00007929"/>
    </source>
</evidence>
<dbReference type="InterPro" id="IPR018490">
    <property type="entry name" value="cNMP-bd_dom_sf"/>
</dbReference>
<dbReference type="SUPFAM" id="SSF51206">
    <property type="entry name" value="cAMP-binding domain-like"/>
    <property type="match status" value="1"/>
</dbReference>
<feature type="transmembrane region" description="Helical" evidence="13">
    <location>
        <begin position="55"/>
        <end position="73"/>
    </location>
</feature>
<comment type="subcellular location">
    <subcellularLocation>
        <location evidence="1 13">Membrane</location>
        <topology evidence="1 13">Multi-pass membrane protein</topology>
    </subcellularLocation>
</comment>
<dbReference type="GO" id="GO:0034702">
    <property type="term" value="C:monoatomic ion channel complex"/>
    <property type="evidence" value="ECO:0007669"/>
    <property type="project" value="UniProtKB-KW"/>
</dbReference>
<evidence type="ECO:0000256" key="3">
    <source>
        <dbReference type="ARBA" id="ARBA00022448"/>
    </source>
</evidence>
<dbReference type="Gramene" id="LPERR01G24870.1">
    <property type="protein sequence ID" value="LPERR01G24870.1"/>
    <property type="gene ID" value="LPERR01G24870"/>
</dbReference>
<feature type="transmembrane region" description="Helical" evidence="13">
    <location>
        <begin position="266"/>
        <end position="284"/>
    </location>
</feature>
<comment type="function">
    <text evidence="13">Potassium channel.</text>
</comment>
<keyword evidence="5 13" id="KW-0812">Transmembrane</keyword>
<dbReference type="Gene3D" id="2.60.120.10">
    <property type="entry name" value="Jelly Rolls"/>
    <property type="match status" value="1"/>
</dbReference>
<dbReference type="Gene3D" id="1.10.287.70">
    <property type="match status" value="1"/>
</dbReference>
<dbReference type="AlphaFoldDB" id="A0A0D9V4Z9"/>
<dbReference type="FunFam" id="2.60.120.10:FF:000074">
    <property type="entry name" value="Potassium channel KAT2"/>
    <property type="match status" value="1"/>
</dbReference>
<dbReference type="SMART" id="SM00100">
    <property type="entry name" value="cNMP"/>
    <property type="match status" value="1"/>
</dbReference>
<evidence type="ECO:0000256" key="13">
    <source>
        <dbReference type="RuleBase" id="RU369015"/>
    </source>
</evidence>
<evidence type="ECO:0000259" key="15">
    <source>
        <dbReference type="PROSITE" id="PS51490"/>
    </source>
</evidence>
<feature type="domain" description="Cyclic nucleotide-binding" evidence="14">
    <location>
        <begin position="368"/>
        <end position="462"/>
    </location>
</feature>
<reference evidence="16 17" key="1">
    <citation type="submission" date="2012-08" db="EMBL/GenBank/DDBJ databases">
        <title>Oryza genome evolution.</title>
        <authorList>
            <person name="Wing R.A."/>
        </authorList>
    </citation>
    <scope>NUCLEOTIDE SEQUENCE</scope>
</reference>
<evidence type="ECO:0000256" key="9">
    <source>
        <dbReference type="ARBA" id="ARBA00022989"/>
    </source>
</evidence>
<evidence type="ECO:0000256" key="10">
    <source>
        <dbReference type="ARBA" id="ARBA00023065"/>
    </source>
</evidence>
<keyword evidence="11 13" id="KW-0472">Membrane</keyword>
<evidence type="ECO:0000313" key="17">
    <source>
        <dbReference type="Proteomes" id="UP000032180"/>
    </source>
</evidence>
<evidence type="ECO:0000256" key="5">
    <source>
        <dbReference type="ARBA" id="ARBA00022692"/>
    </source>
</evidence>
<dbReference type="InterPro" id="IPR021789">
    <property type="entry name" value="KHA_dom"/>
</dbReference>
<feature type="domain" description="KHA" evidence="15">
    <location>
        <begin position="566"/>
        <end position="629"/>
    </location>
</feature>
<dbReference type="SUPFAM" id="SSF81324">
    <property type="entry name" value="Voltage-gated potassium channels"/>
    <property type="match status" value="1"/>
</dbReference>
<reference evidence="16" key="3">
    <citation type="submission" date="2015-04" db="UniProtKB">
        <authorList>
            <consortium name="EnsemblPlants"/>
        </authorList>
    </citation>
    <scope>IDENTIFICATION</scope>
</reference>
<dbReference type="InterPro" id="IPR005821">
    <property type="entry name" value="Ion_trans_dom"/>
</dbReference>
<keyword evidence="4 13" id="KW-0633">Potassium transport</keyword>
<dbReference type="FunFam" id="1.10.287.70:FF:000123">
    <property type="entry name" value="Potassium channel KAT3"/>
    <property type="match status" value="1"/>
</dbReference>
<feature type="transmembrane region" description="Helical" evidence="13">
    <location>
        <begin position="185"/>
        <end position="210"/>
    </location>
</feature>
<dbReference type="Pfam" id="PF11834">
    <property type="entry name" value="KHA"/>
    <property type="match status" value="1"/>
</dbReference>
<proteinExistence type="inferred from homology"/>
<evidence type="ECO:0000256" key="4">
    <source>
        <dbReference type="ARBA" id="ARBA00022538"/>
    </source>
</evidence>
<feature type="transmembrane region" description="Helical" evidence="13">
    <location>
        <begin position="235"/>
        <end position="254"/>
    </location>
</feature>
<keyword evidence="17" id="KW-1185">Reference proteome</keyword>
<dbReference type="GO" id="GO:0005249">
    <property type="term" value="F:voltage-gated potassium channel activity"/>
    <property type="evidence" value="ECO:0007669"/>
    <property type="project" value="UniProtKB-UniRule"/>
</dbReference>
<comment type="caution">
    <text evidence="13">Lacks conserved residue(s) required for the propagation of feature annotation.</text>
</comment>
<feature type="transmembrane region" description="Helical" evidence="13">
    <location>
        <begin position="80"/>
        <end position="105"/>
    </location>
</feature>
<keyword evidence="3 13" id="KW-0813">Transport</keyword>
<evidence type="ECO:0000256" key="11">
    <source>
        <dbReference type="ARBA" id="ARBA00023136"/>
    </source>
</evidence>
<evidence type="ECO:0000256" key="8">
    <source>
        <dbReference type="ARBA" id="ARBA00022958"/>
    </source>
</evidence>
<organism evidence="16 17">
    <name type="scientific">Leersia perrieri</name>
    <dbReference type="NCBI Taxonomy" id="77586"/>
    <lineage>
        <taxon>Eukaryota</taxon>
        <taxon>Viridiplantae</taxon>
        <taxon>Streptophyta</taxon>
        <taxon>Embryophyta</taxon>
        <taxon>Tracheophyta</taxon>
        <taxon>Spermatophyta</taxon>
        <taxon>Magnoliopsida</taxon>
        <taxon>Liliopsida</taxon>
        <taxon>Poales</taxon>
        <taxon>Poaceae</taxon>
        <taxon>BOP clade</taxon>
        <taxon>Oryzoideae</taxon>
        <taxon>Oryzeae</taxon>
        <taxon>Oryzinae</taxon>
        <taxon>Leersia</taxon>
    </lineage>
</organism>
<dbReference type="PRINTS" id="PR01463">
    <property type="entry name" value="EAGCHANLFMLY"/>
</dbReference>
<dbReference type="PANTHER" id="PTHR45743">
    <property type="entry name" value="POTASSIUM CHANNEL AKT1"/>
    <property type="match status" value="1"/>
</dbReference>
<evidence type="ECO:0000313" key="16">
    <source>
        <dbReference type="EnsemblPlants" id="LPERR01G24870.1"/>
    </source>
</evidence>
<dbReference type="InterPro" id="IPR045319">
    <property type="entry name" value="KAT/AKT"/>
</dbReference>
<reference evidence="17" key="2">
    <citation type="submission" date="2013-12" db="EMBL/GenBank/DDBJ databases">
        <authorList>
            <person name="Yu Y."/>
            <person name="Lee S."/>
            <person name="de Baynast K."/>
            <person name="Wissotski M."/>
            <person name="Liu L."/>
            <person name="Talag J."/>
            <person name="Goicoechea J."/>
            <person name="Angelova A."/>
            <person name="Jetty R."/>
            <person name="Kudrna D."/>
            <person name="Golser W."/>
            <person name="Rivera L."/>
            <person name="Zhang J."/>
            <person name="Wing R."/>
        </authorList>
    </citation>
    <scope>NUCLEOTIDE SEQUENCE</scope>
</reference>
<keyword evidence="10 13" id="KW-0406">Ion transport</keyword>
<keyword evidence="9 13" id="KW-1133">Transmembrane helix</keyword>
<dbReference type="CDD" id="cd00038">
    <property type="entry name" value="CAP_ED"/>
    <property type="match status" value="1"/>
</dbReference>
<dbReference type="InterPro" id="IPR003938">
    <property type="entry name" value="K_chnl_volt-dep_EAG/ELK/ERG"/>
</dbReference>